<dbReference type="Pfam" id="PF05135">
    <property type="entry name" value="Phage_connect_1"/>
    <property type="match status" value="1"/>
</dbReference>
<dbReference type="InterPro" id="IPR006450">
    <property type="entry name" value="Phage_HK97_gp6-like"/>
</dbReference>
<evidence type="ECO:0000313" key="2">
    <source>
        <dbReference type="Proteomes" id="UP000244809"/>
    </source>
</evidence>
<organism evidence="1 2">
    <name type="scientific">Burkholderia cenocepacia</name>
    <dbReference type="NCBI Taxonomy" id="95486"/>
    <lineage>
        <taxon>Bacteria</taxon>
        <taxon>Pseudomonadati</taxon>
        <taxon>Pseudomonadota</taxon>
        <taxon>Betaproteobacteria</taxon>
        <taxon>Burkholderiales</taxon>
        <taxon>Burkholderiaceae</taxon>
        <taxon>Burkholderia</taxon>
        <taxon>Burkholderia cepacia complex</taxon>
    </lineage>
</organism>
<dbReference type="NCBIfam" id="TIGR01560">
    <property type="entry name" value="put_DNA_pack"/>
    <property type="match status" value="1"/>
</dbReference>
<reference evidence="1 2" key="1">
    <citation type="submission" date="2017-04" db="EMBL/GenBank/DDBJ databases">
        <title>Complete genome sequence of Burkholderia cenocepacia PC184 Midwest clone.</title>
        <authorList>
            <person name="Mulks M.H."/>
            <person name="Cooper V.S."/>
        </authorList>
    </citation>
    <scope>NUCLEOTIDE SEQUENCE [LARGE SCALE GENOMIC DNA]</scope>
    <source>
        <strain evidence="1 2">PC184 Mulks</strain>
    </source>
</reference>
<dbReference type="RefSeq" id="WP_034174095.1">
    <property type="nucleotide sequence ID" value="NZ_CADEUB010000012.1"/>
</dbReference>
<dbReference type="NCBIfam" id="TIGR02215">
    <property type="entry name" value="phage_chp_gp8"/>
    <property type="match status" value="1"/>
</dbReference>
<evidence type="ECO:0008006" key="3">
    <source>
        <dbReference type="Google" id="ProtNLM"/>
    </source>
</evidence>
<dbReference type="Gene3D" id="1.10.3230.30">
    <property type="entry name" value="Phage gp6-like head-tail connector protein"/>
    <property type="match status" value="1"/>
</dbReference>
<evidence type="ECO:0000313" key="1">
    <source>
        <dbReference type="EMBL" id="AWG33176.1"/>
    </source>
</evidence>
<dbReference type="AlphaFoldDB" id="A0AAD0NFE8"/>
<accession>A0AAD0NFE8</accession>
<name>A0AAD0NFE8_9BURK</name>
<dbReference type="CDD" id="cd08054">
    <property type="entry name" value="gp6"/>
    <property type="match status" value="1"/>
</dbReference>
<dbReference type="Proteomes" id="UP000244809">
    <property type="component" value="Chromosome 3"/>
</dbReference>
<gene>
    <name evidence="1" type="ORF">B9Z07_31560</name>
</gene>
<dbReference type="InterPro" id="IPR021146">
    <property type="entry name" value="Phage_gp6-like_head-tail"/>
</dbReference>
<proteinExistence type="predicted"/>
<sequence length="194" mass="21555">MADQLAYPLRVAAGRVDVMTRPAAEAITLDLAREHCRIDGDDEDVLLNGNIVAAREALEAALSRPLLPQECRVRVDSFPSDRILLWNDVIEITDVSYTDEAGVRQTLPPAAYRVMDRAYLVSRKSFPYGEDVQVRFRCGAFETPEAVPESLVAWMLLQLGTLSAHRESELDGTVSSLSEDFTNRLIARHAIVSI</sequence>
<dbReference type="InterPro" id="IPR011738">
    <property type="entry name" value="Phage_CHP"/>
</dbReference>
<protein>
    <recommendedName>
        <fullName evidence="3">Phage gp6-like head-tail connector protein</fullName>
    </recommendedName>
</protein>
<dbReference type="EMBL" id="CP021069">
    <property type="protein sequence ID" value="AWG33176.1"/>
    <property type="molecule type" value="Genomic_DNA"/>
</dbReference>